<keyword evidence="4 7" id="KW-0863">Zinc-finger</keyword>
<dbReference type="Proteomes" id="UP000799444">
    <property type="component" value="Unassembled WGS sequence"/>
</dbReference>
<dbReference type="SMART" id="SM00355">
    <property type="entry name" value="ZnF_C2H2"/>
    <property type="match status" value="5"/>
</dbReference>
<dbReference type="GO" id="GO:0000981">
    <property type="term" value="F:DNA-binding transcription factor activity, RNA polymerase II-specific"/>
    <property type="evidence" value="ECO:0007669"/>
    <property type="project" value="TreeGrafter"/>
</dbReference>
<evidence type="ECO:0000256" key="7">
    <source>
        <dbReference type="PROSITE-ProRule" id="PRU00042"/>
    </source>
</evidence>
<keyword evidence="2" id="KW-0479">Metal-binding</keyword>
<evidence type="ECO:0000256" key="1">
    <source>
        <dbReference type="ARBA" id="ARBA00004123"/>
    </source>
</evidence>
<comment type="subcellular location">
    <subcellularLocation>
        <location evidence="1">Nucleus</location>
    </subcellularLocation>
</comment>
<dbReference type="PROSITE" id="PS00028">
    <property type="entry name" value="ZINC_FINGER_C2H2_1"/>
    <property type="match status" value="3"/>
</dbReference>
<feature type="region of interest" description="Disordered" evidence="8">
    <location>
        <begin position="225"/>
        <end position="250"/>
    </location>
</feature>
<evidence type="ECO:0000256" key="8">
    <source>
        <dbReference type="SAM" id="MobiDB-lite"/>
    </source>
</evidence>
<feature type="compositionally biased region" description="Low complexity" evidence="8">
    <location>
        <begin position="226"/>
        <end position="240"/>
    </location>
</feature>
<dbReference type="PANTHER" id="PTHR24388:SF54">
    <property type="entry name" value="PROTEIN ESCARGOT"/>
    <property type="match status" value="1"/>
</dbReference>
<dbReference type="GO" id="GO:0005634">
    <property type="term" value="C:nucleus"/>
    <property type="evidence" value="ECO:0007669"/>
    <property type="project" value="UniProtKB-SubCell"/>
</dbReference>
<evidence type="ECO:0000256" key="3">
    <source>
        <dbReference type="ARBA" id="ARBA00022737"/>
    </source>
</evidence>
<evidence type="ECO:0000256" key="2">
    <source>
        <dbReference type="ARBA" id="ARBA00022723"/>
    </source>
</evidence>
<dbReference type="Pfam" id="PF00096">
    <property type="entry name" value="zf-C2H2"/>
    <property type="match status" value="1"/>
</dbReference>
<dbReference type="InterPro" id="IPR013087">
    <property type="entry name" value="Znf_C2H2_type"/>
</dbReference>
<dbReference type="InterPro" id="IPR050527">
    <property type="entry name" value="Snail/Krueppel_Znf"/>
</dbReference>
<keyword evidence="11" id="KW-1185">Reference proteome</keyword>
<evidence type="ECO:0000256" key="6">
    <source>
        <dbReference type="ARBA" id="ARBA00023242"/>
    </source>
</evidence>
<keyword evidence="6" id="KW-0539">Nucleus</keyword>
<sequence>MPAPLEAVRRVKCTYNDCGASFDTEKQMRSHKKNSEEHDYCSKCNQDFDSPEDFNNHKVMRPDMHKKACRVCGDEFKSDGGLRNHINDNHKVNQKIKCPGCHDIFFAAKHLIEHLEYGHCRVISAIQFQGCIIHKHLISKMLTDSAALQRFFQKISKFDAALDTTEGGGVDLFEQDQDEVQDVRMPALQPVEEGKNVSEDLVAWPGVSAQKFDRVTASLRSMSLQSAASPGSRSSSPAAGVAKASTREEKPWNTGRAAVALFPDAKPTPAPSEWGMQQYEQAQEQEHGINILRTRFWDPTAESWNPERFLEPMSREYYCPFICEQHFKIPADLNRHIMNDHRITKMRCPHCLNQFKSCTALVTHCESSKSKCGISRTEDFGVFLDRLTGGFVTVKEKTRPEFVHNPVIKFFNTETNRIEVYQPTTAKYLQYSSTTPADFAPPDESPKTITIGDGGVIGRLTRSGEED</sequence>
<organism evidence="10 11">
    <name type="scientific">Polyplosphaeria fusca</name>
    <dbReference type="NCBI Taxonomy" id="682080"/>
    <lineage>
        <taxon>Eukaryota</taxon>
        <taxon>Fungi</taxon>
        <taxon>Dikarya</taxon>
        <taxon>Ascomycota</taxon>
        <taxon>Pezizomycotina</taxon>
        <taxon>Dothideomycetes</taxon>
        <taxon>Pleosporomycetidae</taxon>
        <taxon>Pleosporales</taxon>
        <taxon>Tetraplosphaeriaceae</taxon>
        <taxon>Polyplosphaeria</taxon>
    </lineage>
</organism>
<feature type="domain" description="C2H2-type" evidence="9">
    <location>
        <begin position="67"/>
        <end position="95"/>
    </location>
</feature>
<keyword evidence="3" id="KW-0677">Repeat</keyword>
<protein>
    <recommendedName>
        <fullName evidence="9">C2H2-type domain-containing protein</fullName>
    </recommendedName>
</protein>
<evidence type="ECO:0000256" key="4">
    <source>
        <dbReference type="ARBA" id="ARBA00022771"/>
    </source>
</evidence>
<evidence type="ECO:0000313" key="11">
    <source>
        <dbReference type="Proteomes" id="UP000799444"/>
    </source>
</evidence>
<reference evidence="10" key="1">
    <citation type="journal article" date="2020" name="Stud. Mycol.">
        <title>101 Dothideomycetes genomes: a test case for predicting lifestyles and emergence of pathogens.</title>
        <authorList>
            <person name="Haridas S."/>
            <person name="Albert R."/>
            <person name="Binder M."/>
            <person name="Bloem J."/>
            <person name="Labutti K."/>
            <person name="Salamov A."/>
            <person name="Andreopoulos B."/>
            <person name="Baker S."/>
            <person name="Barry K."/>
            <person name="Bills G."/>
            <person name="Bluhm B."/>
            <person name="Cannon C."/>
            <person name="Castanera R."/>
            <person name="Culley D."/>
            <person name="Daum C."/>
            <person name="Ezra D."/>
            <person name="Gonzalez J."/>
            <person name="Henrissat B."/>
            <person name="Kuo A."/>
            <person name="Liang C."/>
            <person name="Lipzen A."/>
            <person name="Lutzoni F."/>
            <person name="Magnuson J."/>
            <person name="Mondo S."/>
            <person name="Nolan M."/>
            <person name="Ohm R."/>
            <person name="Pangilinan J."/>
            <person name="Park H.-J."/>
            <person name="Ramirez L."/>
            <person name="Alfaro M."/>
            <person name="Sun H."/>
            <person name="Tritt A."/>
            <person name="Yoshinaga Y."/>
            <person name="Zwiers L.-H."/>
            <person name="Turgeon B."/>
            <person name="Goodwin S."/>
            <person name="Spatafora J."/>
            <person name="Crous P."/>
            <person name="Grigoriev I."/>
        </authorList>
    </citation>
    <scope>NUCLEOTIDE SEQUENCE</scope>
    <source>
        <strain evidence="10">CBS 125425</strain>
    </source>
</reference>
<feature type="domain" description="C2H2-type" evidence="9">
    <location>
        <begin position="317"/>
        <end position="346"/>
    </location>
</feature>
<dbReference type="GO" id="GO:0000978">
    <property type="term" value="F:RNA polymerase II cis-regulatory region sequence-specific DNA binding"/>
    <property type="evidence" value="ECO:0007669"/>
    <property type="project" value="TreeGrafter"/>
</dbReference>
<proteinExistence type="predicted"/>
<evidence type="ECO:0000256" key="5">
    <source>
        <dbReference type="ARBA" id="ARBA00022833"/>
    </source>
</evidence>
<dbReference type="PROSITE" id="PS50157">
    <property type="entry name" value="ZINC_FINGER_C2H2_2"/>
    <property type="match status" value="2"/>
</dbReference>
<comment type="caution">
    <text evidence="10">The sequence shown here is derived from an EMBL/GenBank/DDBJ whole genome shotgun (WGS) entry which is preliminary data.</text>
</comment>
<accession>A0A9P4RAY3</accession>
<dbReference type="OrthoDB" id="8117402at2759"/>
<dbReference type="EMBL" id="ML996101">
    <property type="protein sequence ID" value="KAF2740138.1"/>
    <property type="molecule type" value="Genomic_DNA"/>
</dbReference>
<dbReference type="Gene3D" id="3.30.160.60">
    <property type="entry name" value="Classic Zinc Finger"/>
    <property type="match status" value="2"/>
</dbReference>
<dbReference type="GO" id="GO:0008270">
    <property type="term" value="F:zinc ion binding"/>
    <property type="evidence" value="ECO:0007669"/>
    <property type="project" value="UniProtKB-KW"/>
</dbReference>
<name>A0A9P4RAY3_9PLEO</name>
<evidence type="ECO:0000313" key="10">
    <source>
        <dbReference type="EMBL" id="KAF2740138.1"/>
    </source>
</evidence>
<keyword evidence="5" id="KW-0862">Zinc</keyword>
<dbReference type="PANTHER" id="PTHR24388">
    <property type="entry name" value="ZINC FINGER PROTEIN"/>
    <property type="match status" value="1"/>
</dbReference>
<evidence type="ECO:0000259" key="9">
    <source>
        <dbReference type="PROSITE" id="PS50157"/>
    </source>
</evidence>
<gene>
    <name evidence="10" type="ORF">EJ04DRAFT_482870</name>
</gene>
<dbReference type="AlphaFoldDB" id="A0A9P4RAY3"/>